<organism evidence="13 15">
    <name type="scientific">Anaerotignum propionicum DSM 1682</name>
    <dbReference type="NCBI Taxonomy" id="991789"/>
    <lineage>
        <taxon>Bacteria</taxon>
        <taxon>Bacillati</taxon>
        <taxon>Bacillota</taxon>
        <taxon>Clostridia</taxon>
        <taxon>Lachnospirales</taxon>
        <taxon>Anaerotignaceae</taxon>
        <taxon>Anaerotignum</taxon>
    </lineage>
</organism>
<keyword evidence="13" id="KW-0670">Pyruvate</keyword>
<comment type="catalytic activity">
    <reaction evidence="10">
        <text>glycyl-[formate C-acetyltransferase] + reduced [flavodoxin] + S-adenosyl-L-methionine = glycin-2-yl radical-[formate C-acetyltransferase] + semiquinone [flavodoxin] + 5'-deoxyadenosine + L-methionine + H(+)</text>
        <dbReference type="Rhea" id="RHEA:19225"/>
        <dbReference type="Rhea" id="RHEA-COMP:10622"/>
        <dbReference type="Rhea" id="RHEA-COMP:12190"/>
        <dbReference type="Rhea" id="RHEA-COMP:12191"/>
        <dbReference type="Rhea" id="RHEA-COMP:14480"/>
        <dbReference type="ChEBI" id="CHEBI:15378"/>
        <dbReference type="ChEBI" id="CHEBI:17319"/>
        <dbReference type="ChEBI" id="CHEBI:29947"/>
        <dbReference type="ChEBI" id="CHEBI:32722"/>
        <dbReference type="ChEBI" id="CHEBI:57618"/>
        <dbReference type="ChEBI" id="CHEBI:57844"/>
        <dbReference type="ChEBI" id="CHEBI:59789"/>
        <dbReference type="ChEBI" id="CHEBI:140311"/>
        <dbReference type="EC" id="1.97.1.4"/>
    </reaction>
</comment>
<dbReference type="PANTHER" id="PTHR30352">
    <property type="entry name" value="PYRUVATE FORMATE-LYASE-ACTIVATING ENZYME"/>
    <property type="match status" value="1"/>
</dbReference>
<dbReference type="GO" id="GO:0005737">
    <property type="term" value="C:cytoplasm"/>
    <property type="evidence" value="ECO:0007669"/>
    <property type="project" value="UniProtKB-SubCell"/>
</dbReference>
<keyword evidence="14" id="KW-1185">Reference proteome</keyword>
<comment type="subcellular location">
    <subcellularLocation>
        <location evidence="10">Cytoplasm</location>
    </subcellularLocation>
</comment>
<dbReference type="EMBL" id="CP014223">
    <property type="protein sequence ID" value="AMJ41037.1"/>
    <property type="molecule type" value="Genomic_DNA"/>
</dbReference>
<reference evidence="13" key="4">
    <citation type="submission" date="2016-11" db="EMBL/GenBank/DDBJ databases">
        <authorList>
            <person name="Varghese N."/>
            <person name="Submissions S."/>
        </authorList>
    </citation>
    <scope>NUCLEOTIDE SEQUENCE</scope>
    <source>
        <strain evidence="13">DSM 1682</strain>
    </source>
</reference>
<evidence type="ECO:0000313" key="14">
    <source>
        <dbReference type="Proteomes" id="UP000068026"/>
    </source>
</evidence>
<keyword evidence="7 10" id="KW-0560">Oxidoreductase</keyword>
<dbReference type="AlphaFoldDB" id="A0A0X1U7W8"/>
<dbReference type="InterPro" id="IPR013785">
    <property type="entry name" value="Aldolase_TIM"/>
</dbReference>
<dbReference type="InterPro" id="IPR001989">
    <property type="entry name" value="Radical_activat_CS"/>
</dbReference>
<evidence type="ECO:0000256" key="6">
    <source>
        <dbReference type="ARBA" id="ARBA00022723"/>
    </source>
</evidence>
<reference evidence="15" key="3">
    <citation type="submission" date="2016-11" db="EMBL/GenBank/DDBJ databases">
        <authorList>
            <person name="Jaros S."/>
            <person name="Januszkiewicz K."/>
            <person name="Wedrychowicz H."/>
        </authorList>
    </citation>
    <scope>NUCLEOTIDE SEQUENCE [LARGE SCALE GENOMIC DNA]</scope>
    <source>
        <strain evidence="15">DSM 1682</strain>
    </source>
</reference>
<keyword evidence="9 10" id="KW-0411">Iron-sulfur</keyword>
<dbReference type="EMBL" id="FQUA01000004">
    <property type="protein sequence ID" value="SHE61952.1"/>
    <property type="molecule type" value="Genomic_DNA"/>
</dbReference>
<evidence type="ECO:0000256" key="10">
    <source>
        <dbReference type="RuleBase" id="RU362053"/>
    </source>
</evidence>
<evidence type="ECO:0000313" key="13">
    <source>
        <dbReference type="EMBL" id="SHE61952.1"/>
    </source>
</evidence>
<evidence type="ECO:0000256" key="5">
    <source>
        <dbReference type="ARBA" id="ARBA00022691"/>
    </source>
</evidence>
<evidence type="ECO:0000256" key="3">
    <source>
        <dbReference type="ARBA" id="ARBA00021356"/>
    </source>
</evidence>
<evidence type="ECO:0000256" key="4">
    <source>
        <dbReference type="ARBA" id="ARBA00022485"/>
    </source>
</evidence>
<dbReference type="EC" id="1.97.1.4" evidence="10"/>
<comment type="function">
    <text evidence="1 10">Activation of pyruvate formate-lyase under anaerobic conditions by generation of an organic free radical, using S-adenosylmethionine and reduced flavodoxin as cosubstrates to produce 5'-deoxy-adenosine.</text>
</comment>
<name>A0A0X1U7W8_ANAPI</name>
<comment type="similarity">
    <text evidence="2 10">Belongs to the organic radical-activating enzymes family.</text>
</comment>
<dbReference type="KEGG" id="cpro:CPRO_14440"/>
<dbReference type="SFLD" id="SFLDS00029">
    <property type="entry name" value="Radical_SAM"/>
    <property type="match status" value="1"/>
</dbReference>
<dbReference type="GO" id="GO:0043365">
    <property type="term" value="F:[formate-C-acetyltransferase]-activating enzyme activity"/>
    <property type="evidence" value="ECO:0007669"/>
    <property type="project" value="UniProtKB-UniRule"/>
</dbReference>
<evidence type="ECO:0000259" key="11">
    <source>
        <dbReference type="PROSITE" id="PS51918"/>
    </source>
</evidence>
<protein>
    <recommendedName>
        <fullName evidence="3 10">Pyruvate formate-lyase-activating enzyme</fullName>
        <ecNumber evidence="10">1.97.1.4</ecNumber>
    </recommendedName>
</protein>
<dbReference type="OrthoDB" id="9782387at2"/>
<dbReference type="CDD" id="cd01335">
    <property type="entry name" value="Radical_SAM"/>
    <property type="match status" value="1"/>
</dbReference>
<keyword evidence="4 10" id="KW-0004">4Fe-4S</keyword>
<dbReference type="GO" id="GO:0016829">
    <property type="term" value="F:lyase activity"/>
    <property type="evidence" value="ECO:0007669"/>
    <property type="project" value="UniProtKB-KW"/>
</dbReference>
<keyword evidence="8 10" id="KW-0408">Iron</keyword>
<dbReference type="Gene3D" id="3.20.20.70">
    <property type="entry name" value="Aldolase class I"/>
    <property type="match status" value="1"/>
</dbReference>
<dbReference type="PANTHER" id="PTHR30352:SF5">
    <property type="entry name" value="PYRUVATE FORMATE-LYASE 1-ACTIVATING ENZYME"/>
    <property type="match status" value="1"/>
</dbReference>
<evidence type="ECO:0000313" key="15">
    <source>
        <dbReference type="Proteomes" id="UP000184204"/>
    </source>
</evidence>
<evidence type="ECO:0000256" key="1">
    <source>
        <dbReference type="ARBA" id="ARBA00003141"/>
    </source>
</evidence>
<dbReference type="GO" id="GO:0051539">
    <property type="term" value="F:4 iron, 4 sulfur cluster binding"/>
    <property type="evidence" value="ECO:0007669"/>
    <property type="project" value="UniProtKB-UniRule"/>
</dbReference>
<dbReference type="PROSITE" id="PS51918">
    <property type="entry name" value="RADICAL_SAM"/>
    <property type="match status" value="1"/>
</dbReference>
<dbReference type="NCBIfam" id="TIGR02493">
    <property type="entry name" value="PFLA"/>
    <property type="match status" value="1"/>
</dbReference>
<dbReference type="InterPro" id="IPR007197">
    <property type="entry name" value="rSAM"/>
</dbReference>
<dbReference type="GO" id="GO:0046872">
    <property type="term" value="F:metal ion binding"/>
    <property type="evidence" value="ECO:0007669"/>
    <property type="project" value="UniProtKB-UniRule"/>
</dbReference>
<dbReference type="InterPro" id="IPR058240">
    <property type="entry name" value="rSAM_sf"/>
</dbReference>
<reference evidence="14" key="2">
    <citation type="submission" date="2016-01" db="EMBL/GenBank/DDBJ databases">
        <authorList>
            <person name="Poehlein A."/>
            <person name="Schlien K."/>
            <person name="Gottschalk G."/>
            <person name="Buckel W."/>
            <person name="Daniel R."/>
        </authorList>
    </citation>
    <scope>NUCLEOTIDE SEQUENCE [LARGE SCALE GENOMIC DNA]</scope>
    <source>
        <strain evidence="14">X2</strain>
    </source>
</reference>
<keyword evidence="13" id="KW-0456">Lyase</keyword>
<keyword evidence="6 10" id="KW-0479">Metal-binding</keyword>
<dbReference type="Proteomes" id="UP000068026">
    <property type="component" value="Chromosome"/>
</dbReference>
<dbReference type="InterPro" id="IPR012838">
    <property type="entry name" value="PFL1_activating"/>
</dbReference>
<accession>A0A0X1U7W8</accession>
<comment type="cofactor">
    <cofactor evidence="10">
        <name>[4Fe-4S] cluster</name>
        <dbReference type="ChEBI" id="CHEBI:49883"/>
    </cofactor>
    <text evidence="10">Binds 1 [4Fe-4S] cluster. The cluster is coordinated with 3 cysteines and an exchangeable S-adenosyl-L-methionine.</text>
</comment>
<evidence type="ECO:0000256" key="9">
    <source>
        <dbReference type="ARBA" id="ARBA00023014"/>
    </source>
</evidence>
<dbReference type="InterPro" id="IPR034457">
    <property type="entry name" value="Organic_radical-activating"/>
</dbReference>
<evidence type="ECO:0000256" key="7">
    <source>
        <dbReference type="ARBA" id="ARBA00023002"/>
    </source>
</evidence>
<proteinExistence type="inferred from homology"/>
<gene>
    <name evidence="12" type="primary">pflA_3</name>
    <name evidence="12" type="ORF">CPRO_14440</name>
    <name evidence="13" type="ORF">SAMN02745151_01256</name>
</gene>
<evidence type="ECO:0000313" key="12">
    <source>
        <dbReference type="EMBL" id="AMJ41037.1"/>
    </source>
</evidence>
<evidence type="ECO:0000256" key="8">
    <source>
        <dbReference type="ARBA" id="ARBA00023004"/>
    </source>
</evidence>
<dbReference type="Proteomes" id="UP000184204">
    <property type="component" value="Unassembled WGS sequence"/>
</dbReference>
<evidence type="ECO:0000256" key="2">
    <source>
        <dbReference type="ARBA" id="ARBA00009777"/>
    </source>
</evidence>
<reference evidence="12 14" key="1">
    <citation type="journal article" date="2016" name="Genome Announc.">
        <title>Complete Genome Sequence of the Amino Acid-Fermenting Clostridium propionicum X2 (DSM 1682).</title>
        <authorList>
            <person name="Poehlein A."/>
            <person name="Schlien K."/>
            <person name="Chowdhury N.P."/>
            <person name="Gottschalk G."/>
            <person name="Buckel W."/>
            <person name="Daniel R."/>
        </authorList>
    </citation>
    <scope>NUCLEOTIDE SEQUENCE [LARGE SCALE GENOMIC DNA]</scope>
    <source>
        <strain evidence="12 14">X2</strain>
    </source>
</reference>
<keyword evidence="5 10" id="KW-0949">S-adenosyl-L-methionine</keyword>
<dbReference type="SFLD" id="SFLDG01066">
    <property type="entry name" value="organic_radical-activating_enz"/>
    <property type="match status" value="1"/>
</dbReference>
<dbReference type="PROSITE" id="PS01087">
    <property type="entry name" value="RADICAL_ACTIVATING"/>
    <property type="match status" value="1"/>
</dbReference>
<dbReference type="RefSeq" id="WP_072743541.1">
    <property type="nucleotide sequence ID" value="NZ_CP014223.1"/>
</dbReference>
<dbReference type="Pfam" id="PF04055">
    <property type="entry name" value="Radical_SAM"/>
    <property type="match status" value="1"/>
</dbReference>
<dbReference type="SUPFAM" id="SSF102114">
    <property type="entry name" value="Radical SAM enzymes"/>
    <property type="match status" value="1"/>
</dbReference>
<feature type="domain" description="Radical SAM core" evidence="11">
    <location>
        <begin position="15"/>
        <end position="237"/>
    </location>
</feature>
<sequence>MQRGKIHSIESMGLVDGPGIRSVLFLQGCGLRCKYCHNPDTWQLHGGKEIGVDEIMKKLRRFQPYFGDTGGVTCSGGEPLLQIEFVTELFRECKKENISTCLDTAGYGFGNYQELLEVTDLVLFDVKHYLAEEYTALTGGDFSVTTEFLNAVRKSQTSLWIRHVVVPNITDSEAHIKGLGGYIKAIPNVKRVELLPYHTLGMEKYSVMGVDYPLKDTPPMCKEKTKQLQKLILDSIS</sequence>
<keyword evidence="10" id="KW-0963">Cytoplasm</keyword>